<proteinExistence type="predicted"/>
<reference evidence="2" key="1">
    <citation type="submission" date="2023-06" db="EMBL/GenBank/DDBJ databases">
        <title>Genome-scale phylogeny and comparative genomics of the fungal order Sordariales.</title>
        <authorList>
            <consortium name="Lawrence Berkeley National Laboratory"/>
            <person name="Hensen N."/>
            <person name="Bonometti L."/>
            <person name="Westerberg I."/>
            <person name="Brannstrom I.O."/>
            <person name="Guillou S."/>
            <person name="Cros-Aarteil S."/>
            <person name="Calhoun S."/>
            <person name="Haridas S."/>
            <person name="Kuo A."/>
            <person name="Mondo S."/>
            <person name="Pangilinan J."/>
            <person name="Riley R."/>
            <person name="Labutti K."/>
            <person name="Andreopoulos B."/>
            <person name="Lipzen A."/>
            <person name="Chen C."/>
            <person name="Yanf M."/>
            <person name="Daum C."/>
            <person name="Ng V."/>
            <person name="Clum A."/>
            <person name="Steindorff A."/>
            <person name="Ohm R."/>
            <person name="Martin F."/>
            <person name="Silar P."/>
            <person name="Natvig D."/>
            <person name="Lalanne C."/>
            <person name="Gautier V."/>
            <person name="Ament-Velasquez S.L."/>
            <person name="Kruys A."/>
            <person name="Hutchinson M.I."/>
            <person name="Powell A.J."/>
            <person name="Barry K."/>
            <person name="Miller A.N."/>
            <person name="Grigoriev I.V."/>
            <person name="Debuchy R."/>
            <person name="Gladieux P."/>
            <person name="Thoren M.H."/>
            <person name="Johannesson H."/>
        </authorList>
    </citation>
    <scope>NUCLEOTIDE SEQUENCE</scope>
    <source>
        <strain evidence="2">CBS 540.89</strain>
    </source>
</reference>
<feature type="region of interest" description="Disordered" evidence="1">
    <location>
        <begin position="1"/>
        <end position="67"/>
    </location>
</feature>
<organism evidence="2 3">
    <name type="scientific">Apiosordaria backusii</name>
    <dbReference type="NCBI Taxonomy" id="314023"/>
    <lineage>
        <taxon>Eukaryota</taxon>
        <taxon>Fungi</taxon>
        <taxon>Dikarya</taxon>
        <taxon>Ascomycota</taxon>
        <taxon>Pezizomycotina</taxon>
        <taxon>Sordariomycetes</taxon>
        <taxon>Sordariomycetidae</taxon>
        <taxon>Sordariales</taxon>
        <taxon>Lasiosphaeriaceae</taxon>
        <taxon>Apiosordaria</taxon>
    </lineage>
</organism>
<evidence type="ECO:0000313" key="3">
    <source>
        <dbReference type="Proteomes" id="UP001172159"/>
    </source>
</evidence>
<gene>
    <name evidence="2" type="ORF">B0T21DRAFT_154808</name>
</gene>
<dbReference type="Proteomes" id="UP001172159">
    <property type="component" value="Unassembled WGS sequence"/>
</dbReference>
<comment type="caution">
    <text evidence="2">The sequence shown here is derived from an EMBL/GenBank/DDBJ whole genome shotgun (WGS) entry which is preliminary data.</text>
</comment>
<evidence type="ECO:0000313" key="2">
    <source>
        <dbReference type="EMBL" id="KAK0736960.1"/>
    </source>
</evidence>
<feature type="compositionally biased region" description="Polar residues" evidence="1">
    <location>
        <begin position="1"/>
        <end position="10"/>
    </location>
</feature>
<keyword evidence="3" id="KW-1185">Reference proteome</keyword>
<protein>
    <submittedName>
        <fullName evidence="2">Uncharacterized protein</fullName>
    </submittedName>
</protein>
<dbReference type="AlphaFoldDB" id="A0AA40BMH6"/>
<sequence length="135" mass="14250">MPLSSLTFSPGPTPEGAPRDPSGAHALANVKMAGPSSPIWGGVPRASRRNGRWITGPRSGGDGAQASLSFGFPATSSDDAWSSFELSGLGRLSHCVAFGMMPWLMRGCPISPDATGCYRDSREARNILYNVLQQI</sequence>
<name>A0AA40BMH6_9PEZI</name>
<dbReference type="EMBL" id="JAUKTV010000005">
    <property type="protein sequence ID" value="KAK0736960.1"/>
    <property type="molecule type" value="Genomic_DNA"/>
</dbReference>
<evidence type="ECO:0000256" key="1">
    <source>
        <dbReference type="SAM" id="MobiDB-lite"/>
    </source>
</evidence>
<accession>A0AA40BMH6</accession>